<accession>A0ABW4HW73</accession>
<protein>
    <submittedName>
        <fullName evidence="1">DUF2642 domain-containing protein</fullName>
    </submittedName>
</protein>
<evidence type="ECO:0000313" key="1">
    <source>
        <dbReference type="EMBL" id="MFD1609923.1"/>
    </source>
</evidence>
<dbReference type="EMBL" id="JBHUDE010000165">
    <property type="protein sequence ID" value="MFD1609923.1"/>
    <property type="molecule type" value="Genomic_DNA"/>
</dbReference>
<organism evidence="1 2">
    <name type="scientific">Oceanobacillus luteolus</name>
    <dbReference type="NCBI Taxonomy" id="1274358"/>
    <lineage>
        <taxon>Bacteria</taxon>
        <taxon>Bacillati</taxon>
        <taxon>Bacillota</taxon>
        <taxon>Bacilli</taxon>
        <taxon>Bacillales</taxon>
        <taxon>Bacillaceae</taxon>
        <taxon>Oceanobacillus</taxon>
    </lineage>
</organism>
<evidence type="ECO:0000313" key="2">
    <source>
        <dbReference type="Proteomes" id="UP001597221"/>
    </source>
</evidence>
<reference evidence="2" key="1">
    <citation type="journal article" date="2019" name="Int. J. Syst. Evol. Microbiol.">
        <title>The Global Catalogue of Microorganisms (GCM) 10K type strain sequencing project: providing services to taxonomists for standard genome sequencing and annotation.</title>
        <authorList>
            <consortium name="The Broad Institute Genomics Platform"/>
            <consortium name="The Broad Institute Genome Sequencing Center for Infectious Disease"/>
            <person name="Wu L."/>
            <person name="Ma J."/>
        </authorList>
    </citation>
    <scope>NUCLEOTIDE SEQUENCE [LARGE SCALE GENOMIC DNA]</scope>
    <source>
        <strain evidence="2">CGMCC 1.12376</strain>
    </source>
</reference>
<gene>
    <name evidence="1" type="ORF">ACFSBH_20080</name>
</gene>
<name>A0ABW4HW73_9BACI</name>
<dbReference type="Proteomes" id="UP001597221">
    <property type="component" value="Unassembled WGS sequence"/>
</dbReference>
<proteinExistence type="predicted"/>
<comment type="caution">
    <text evidence="1">The sequence shown here is derived from an EMBL/GenBank/DDBJ whole genome shotgun (WGS) entry which is preliminary data.</text>
</comment>
<sequence length="129" mass="14041">MPELTNRQRALLGLLNQLSQNNTSLIDRATTTGVEVDFPSVDFNVDFGGISIDRRPTPPTPNPPIPPTSPASIRELLLSLVNEQVEVTVPFGPLTGVLLAVRNDYIVLVEADGSQVLIRIDKIELVSEL</sequence>
<keyword evidence="2" id="KW-1185">Reference proteome</keyword>